<dbReference type="GO" id="GO:0008270">
    <property type="term" value="F:zinc ion binding"/>
    <property type="evidence" value="ECO:0007669"/>
    <property type="project" value="UniProtKB-KW"/>
</dbReference>
<evidence type="ECO:0000313" key="4">
    <source>
        <dbReference type="Proteomes" id="UP000036403"/>
    </source>
</evidence>
<dbReference type="EMBL" id="LBMM01010129">
    <property type="protein sequence ID" value="KMQ87655.1"/>
    <property type="molecule type" value="Genomic_DNA"/>
</dbReference>
<proteinExistence type="predicted"/>
<dbReference type="STRING" id="67767.A0A0J7N4R7"/>
<evidence type="ECO:0000259" key="2">
    <source>
        <dbReference type="PROSITE" id="PS50158"/>
    </source>
</evidence>
<dbReference type="Pfam" id="PF22936">
    <property type="entry name" value="Pol_BBD"/>
    <property type="match status" value="1"/>
</dbReference>
<feature type="domain" description="CCHC-type" evidence="2">
    <location>
        <begin position="209"/>
        <end position="224"/>
    </location>
</feature>
<dbReference type="InterPro" id="IPR001878">
    <property type="entry name" value="Znf_CCHC"/>
</dbReference>
<reference evidence="3 4" key="1">
    <citation type="submission" date="2015-04" db="EMBL/GenBank/DDBJ databases">
        <title>Lasius niger genome sequencing.</title>
        <authorList>
            <person name="Konorov E.A."/>
            <person name="Nikitin M.A."/>
            <person name="Kirill M.V."/>
            <person name="Chang P."/>
        </authorList>
    </citation>
    <scope>NUCLEOTIDE SEQUENCE [LARGE SCALE GENOMIC DNA]</scope>
    <source>
        <tissue evidence="3">Whole</tissue>
    </source>
</reference>
<evidence type="ECO:0000256" key="1">
    <source>
        <dbReference type="PROSITE-ProRule" id="PRU00047"/>
    </source>
</evidence>
<evidence type="ECO:0000313" key="3">
    <source>
        <dbReference type="EMBL" id="KMQ87655.1"/>
    </source>
</evidence>
<organism evidence="3 4">
    <name type="scientific">Lasius niger</name>
    <name type="common">Black garden ant</name>
    <dbReference type="NCBI Taxonomy" id="67767"/>
    <lineage>
        <taxon>Eukaryota</taxon>
        <taxon>Metazoa</taxon>
        <taxon>Ecdysozoa</taxon>
        <taxon>Arthropoda</taxon>
        <taxon>Hexapoda</taxon>
        <taxon>Insecta</taxon>
        <taxon>Pterygota</taxon>
        <taxon>Neoptera</taxon>
        <taxon>Endopterygota</taxon>
        <taxon>Hymenoptera</taxon>
        <taxon>Apocrita</taxon>
        <taxon>Aculeata</taxon>
        <taxon>Formicoidea</taxon>
        <taxon>Formicidae</taxon>
        <taxon>Formicinae</taxon>
        <taxon>Lasius</taxon>
        <taxon>Lasius</taxon>
    </lineage>
</organism>
<dbReference type="PANTHER" id="PTHR47481">
    <property type="match status" value="1"/>
</dbReference>
<protein>
    <submittedName>
        <fullName evidence="3">Retrovirus-related pol polyprotein from transposon tnt 1-94</fullName>
    </submittedName>
</protein>
<comment type="caution">
    <text evidence="3">The sequence shown here is derived from an EMBL/GenBank/DDBJ whole genome shotgun (WGS) entry which is preliminary data.</text>
</comment>
<dbReference type="SMART" id="SM00343">
    <property type="entry name" value="ZnF_C2HC"/>
    <property type="match status" value="1"/>
</dbReference>
<keyword evidence="1" id="KW-0863">Zinc-finger</keyword>
<gene>
    <name evidence="3" type="ORF">RF55_12999</name>
</gene>
<dbReference type="Pfam" id="PF14223">
    <property type="entry name" value="Retrotran_gag_2"/>
    <property type="match status" value="1"/>
</dbReference>
<dbReference type="InterPro" id="IPR054722">
    <property type="entry name" value="PolX-like_BBD"/>
</dbReference>
<dbReference type="SUPFAM" id="SSF57756">
    <property type="entry name" value="Retrovirus zinc finger-like domains"/>
    <property type="match status" value="1"/>
</dbReference>
<dbReference type="Pfam" id="PF00098">
    <property type="entry name" value="zf-CCHC"/>
    <property type="match status" value="1"/>
</dbReference>
<dbReference type="OrthoDB" id="7700734at2759"/>
<dbReference type="PANTHER" id="PTHR47481:SF7">
    <property type="entry name" value="CCHC-TYPE DOMAIN-CONTAINING PROTEIN"/>
    <property type="match status" value="1"/>
</dbReference>
<dbReference type="InterPro" id="IPR036875">
    <property type="entry name" value="Znf_CCHC_sf"/>
</dbReference>
<keyword evidence="4" id="KW-1185">Reference proteome</keyword>
<dbReference type="Proteomes" id="UP000036403">
    <property type="component" value="Unassembled WGS sequence"/>
</dbReference>
<dbReference type="Gene3D" id="4.10.60.10">
    <property type="entry name" value="Zinc finger, CCHC-type"/>
    <property type="match status" value="1"/>
</dbReference>
<keyword evidence="1" id="KW-0479">Metal-binding</keyword>
<keyword evidence="1" id="KW-0862">Zinc</keyword>
<dbReference type="PROSITE" id="PS50158">
    <property type="entry name" value="ZF_CCHC"/>
    <property type="match status" value="1"/>
</dbReference>
<dbReference type="GO" id="GO:0003676">
    <property type="term" value="F:nucleic acid binding"/>
    <property type="evidence" value="ECO:0007669"/>
    <property type="project" value="InterPro"/>
</dbReference>
<sequence>MATPNIVQIEKLEGRENFATWKFAMQALLESEDLWGCIEEEEGYLTDSKKMSKARAKIILSLDKRNYSHIQETITPKATWDNIVETFEDRGLTRKVGLLKSLTSAKLTECKSVEEYVNKITNAAHQLKEIGITIEEEMIGALLLSGLPNEYKPMIIGFENSGIAITGDTIKVKLLQEIKSVKEIKTETEETALYSKNKGYGNRDKIVKKCFTCGKTGHFAAKCKAKIKQKRNEERSTQQKTFLTLATGEQMKETGWYLDSCASTHMTRRKDWLKDVRTYNASVLAANNQKLKALKKGTVTISVTNGRDTENVAVEEILYVPELAANLLSVSKITEKGYKVVFKRENCAILDEEDNVIAKGDDAREYTNLKTLRRKQWLQRLKIVTCGIAD</sequence>
<dbReference type="PaxDb" id="67767-A0A0J7N4R7"/>
<name>A0A0J7N4R7_LASNI</name>
<dbReference type="AlphaFoldDB" id="A0A0J7N4R7"/>
<accession>A0A0J7N4R7</accession>